<protein>
    <submittedName>
        <fullName evidence="3">Extracellular solute-binding protein</fullName>
    </submittedName>
</protein>
<dbReference type="InterPro" id="IPR050490">
    <property type="entry name" value="Bact_solute-bd_prot1"/>
</dbReference>
<comment type="caution">
    <text evidence="3">The sequence shown here is derived from an EMBL/GenBank/DDBJ whole genome shotgun (WGS) entry which is preliminary data.</text>
</comment>
<feature type="signal peptide" evidence="2">
    <location>
        <begin position="1"/>
        <end position="20"/>
    </location>
</feature>
<evidence type="ECO:0000256" key="2">
    <source>
        <dbReference type="SAM" id="SignalP"/>
    </source>
</evidence>
<evidence type="ECO:0000313" key="4">
    <source>
        <dbReference type="Proteomes" id="UP001493487"/>
    </source>
</evidence>
<dbReference type="PROSITE" id="PS51257">
    <property type="entry name" value="PROKAR_LIPOPROTEIN"/>
    <property type="match status" value="1"/>
</dbReference>
<keyword evidence="2" id="KW-0732">Signal</keyword>
<name>A0ABV1KY09_9BACL</name>
<reference evidence="3 4" key="1">
    <citation type="journal article" date="2023" name="Genome Announc.">
        <title>Pan-Genome Analyses of the Genus Cohnella and Proposal of the Novel Species Cohnella silvisoli sp. nov., Isolated from Forest Soil.</title>
        <authorList>
            <person name="Wang C."/>
            <person name="Mao L."/>
            <person name="Bao G."/>
            <person name="Zhu H."/>
        </authorList>
    </citation>
    <scope>NUCLEOTIDE SEQUENCE [LARGE SCALE GENOMIC DNA]</scope>
    <source>
        <strain evidence="3 4">NL03-T5-1</strain>
    </source>
</reference>
<keyword evidence="4" id="KW-1185">Reference proteome</keyword>
<proteinExistence type="predicted"/>
<feature type="region of interest" description="Disordered" evidence="1">
    <location>
        <begin position="25"/>
        <end position="45"/>
    </location>
</feature>
<dbReference type="Proteomes" id="UP001493487">
    <property type="component" value="Unassembled WGS sequence"/>
</dbReference>
<feature type="chain" id="PRO_5046396185" evidence="2">
    <location>
        <begin position="21"/>
        <end position="445"/>
    </location>
</feature>
<dbReference type="Gene3D" id="3.40.190.10">
    <property type="entry name" value="Periplasmic binding protein-like II"/>
    <property type="match status" value="2"/>
</dbReference>
<dbReference type="EMBL" id="JASKHM010000013">
    <property type="protein sequence ID" value="MEQ4484970.1"/>
    <property type="molecule type" value="Genomic_DNA"/>
</dbReference>
<accession>A0ABV1KY09</accession>
<dbReference type="SUPFAM" id="SSF53850">
    <property type="entry name" value="Periplasmic binding protein-like II"/>
    <property type="match status" value="1"/>
</dbReference>
<gene>
    <name evidence="3" type="ORF">QJS35_21515</name>
</gene>
<dbReference type="Pfam" id="PF01547">
    <property type="entry name" value="SBP_bac_1"/>
    <property type="match status" value="1"/>
</dbReference>
<dbReference type="RefSeq" id="WP_232184823.1">
    <property type="nucleotide sequence ID" value="NZ_JAIOAP010000003.1"/>
</dbReference>
<dbReference type="PANTHER" id="PTHR43649">
    <property type="entry name" value="ARABINOSE-BINDING PROTEIN-RELATED"/>
    <property type="match status" value="1"/>
</dbReference>
<feature type="compositionally biased region" description="Low complexity" evidence="1">
    <location>
        <begin position="31"/>
        <end position="45"/>
    </location>
</feature>
<dbReference type="PANTHER" id="PTHR43649:SF14">
    <property type="entry name" value="BLR3389 PROTEIN"/>
    <property type="match status" value="1"/>
</dbReference>
<evidence type="ECO:0000256" key="1">
    <source>
        <dbReference type="SAM" id="MobiDB-lite"/>
    </source>
</evidence>
<organism evidence="3 4">
    <name type="scientific">Cohnella silvisoli</name>
    <dbReference type="NCBI Taxonomy" id="2873699"/>
    <lineage>
        <taxon>Bacteria</taxon>
        <taxon>Bacillati</taxon>
        <taxon>Bacillota</taxon>
        <taxon>Bacilli</taxon>
        <taxon>Bacillales</taxon>
        <taxon>Paenibacillaceae</taxon>
        <taxon>Cohnella</taxon>
    </lineage>
</organism>
<dbReference type="InterPro" id="IPR006059">
    <property type="entry name" value="SBP"/>
</dbReference>
<evidence type="ECO:0000313" key="3">
    <source>
        <dbReference type="EMBL" id="MEQ4484970.1"/>
    </source>
</evidence>
<sequence>MRRSRFLSVIALISMVVALAACGSNKSKGETASSPSATQSATTTTETGLKGELVYWSMWNENETQATVIKEAISAFEAENKDVKIKVQWNGRDNGKLIKPALDAGQQVDIFDSDNNSLSGFESYALKLDDYMTKAYASTNGKALKDALAPVFYNAMQVAATDGTSVYGMPYQPYMYLIPYNKALFAKAGITAAPQTWAEFMEACEKLKVAGITPLTVDDAYMGVSRMYHFSRYLGQEGVAKLVKDKTGAEWDNPTVLKAAKDIEELASKGYISKQVATNKFPAGQIEFANGSAAMYFGNGTWLPNEVATVVPADFQWGEFAFPAVDGGVQGREAAIYGTQCLVINNKSNAPDAAVAFAASLVTGKFDSELSKQTKGIAMGTDSTWAPELADAKAVFAEVTTQLTKGGGWDEDADKNAVVGANYIKLVTGKITAEEFVNNCKNNVK</sequence>